<sequence>MRGGWRWRPNCSLKTAQQTSKAWLEATFRIGGCHWVRWKGMQKEDLLGLCTGLYSRNNLLEPNSVLFAPRTLGIRCIRAGVCGRCMPHFLRTVAFVSGGKYQLGVRWRVKNKLKFAPSKTNSIVLTKKLQYDDQVMHITGEQISLVGKIASRPYHRPEGDVYSAYRQSLQKSSQYIHSQSDQSDIEFESGNRADHIYCCNRAYRSVRFLRLDTSDKEARLSLQSTLILSRLFPFNMRASEVAWLSVEHGKSLGDTYVDQELEKPVYFGDLSHPA</sequence>
<comment type="caution">
    <text evidence="1">The sequence shown here is derived from an EMBL/GenBank/DDBJ whole genome shotgun (WGS) entry which is preliminary data.</text>
</comment>
<gene>
    <name evidence="1" type="ORF">EVAR_61235_1</name>
</gene>
<reference evidence="1 2" key="1">
    <citation type="journal article" date="2019" name="Commun. Biol.">
        <title>The bagworm genome reveals a unique fibroin gene that provides high tensile strength.</title>
        <authorList>
            <person name="Kono N."/>
            <person name="Nakamura H."/>
            <person name="Ohtoshi R."/>
            <person name="Tomita M."/>
            <person name="Numata K."/>
            <person name="Arakawa K."/>
        </authorList>
    </citation>
    <scope>NUCLEOTIDE SEQUENCE [LARGE SCALE GENOMIC DNA]</scope>
</reference>
<evidence type="ECO:0000313" key="1">
    <source>
        <dbReference type="EMBL" id="GBP83621.1"/>
    </source>
</evidence>
<name>A0A4C1Z4A8_EUMVA</name>
<keyword evidence="2" id="KW-1185">Reference proteome</keyword>
<accession>A0A4C1Z4A8</accession>
<organism evidence="1 2">
    <name type="scientific">Eumeta variegata</name>
    <name type="common">Bagworm moth</name>
    <name type="synonym">Eumeta japonica</name>
    <dbReference type="NCBI Taxonomy" id="151549"/>
    <lineage>
        <taxon>Eukaryota</taxon>
        <taxon>Metazoa</taxon>
        <taxon>Ecdysozoa</taxon>
        <taxon>Arthropoda</taxon>
        <taxon>Hexapoda</taxon>
        <taxon>Insecta</taxon>
        <taxon>Pterygota</taxon>
        <taxon>Neoptera</taxon>
        <taxon>Endopterygota</taxon>
        <taxon>Lepidoptera</taxon>
        <taxon>Glossata</taxon>
        <taxon>Ditrysia</taxon>
        <taxon>Tineoidea</taxon>
        <taxon>Psychidae</taxon>
        <taxon>Oiketicinae</taxon>
        <taxon>Eumeta</taxon>
    </lineage>
</organism>
<dbReference type="EMBL" id="BGZK01001629">
    <property type="protein sequence ID" value="GBP83621.1"/>
    <property type="molecule type" value="Genomic_DNA"/>
</dbReference>
<protein>
    <submittedName>
        <fullName evidence="1">Uncharacterized protein</fullName>
    </submittedName>
</protein>
<proteinExistence type="predicted"/>
<evidence type="ECO:0000313" key="2">
    <source>
        <dbReference type="Proteomes" id="UP000299102"/>
    </source>
</evidence>
<dbReference type="AlphaFoldDB" id="A0A4C1Z4A8"/>
<dbReference type="OrthoDB" id="6597836at2759"/>
<dbReference type="Proteomes" id="UP000299102">
    <property type="component" value="Unassembled WGS sequence"/>
</dbReference>